<evidence type="ECO:0000313" key="8">
    <source>
        <dbReference type="EMBL" id="EKE29122.1"/>
    </source>
</evidence>
<protein>
    <recommendedName>
        <fullName evidence="7">ComEC/Rec2-related protein domain-containing protein</fullName>
    </recommendedName>
</protein>
<dbReference type="InterPro" id="IPR004477">
    <property type="entry name" value="ComEC_N"/>
</dbReference>
<evidence type="ECO:0000256" key="1">
    <source>
        <dbReference type="ARBA" id="ARBA00004651"/>
    </source>
</evidence>
<evidence type="ECO:0000256" key="4">
    <source>
        <dbReference type="ARBA" id="ARBA00022989"/>
    </source>
</evidence>
<evidence type="ECO:0000256" key="5">
    <source>
        <dbReference type="ARBA" id="ARBA00023136"/>
    </source>
</evidence>
<feature type="domain" description="ComEC/Rec2-related protein" evidence="7">
    <location>
        <begin position="234"/>
        <end position="492"/>
    </location>
</feature>
<feature type="transmembrane region" description="Helical" evidence="6">
    <location>
        <begin position="60"/>
        <end position="77"/>
    </location>
</feature>
<organism evidence="8">
    <name type="scientific">uncultured bacterium</name>
    <name type="common">gcode 4</name>
    <dbReference type="NCBI Taxonomy" id="1234023"/>
    <lineage>
        <taxon>Bacteria</taxon>
        <taxon>environmental samples</taxon>
    </lineage>
</organism>
<accession>K2G489</accession>
<dbReference type="InterPro" id="IPR052159">
    <property type="entry name" value="Competence_DNA_uptake"/>
</dbReference>
<dbReference type="PANTHER" id="PTHR30619">
    <property type="entry name" value="DNA INTERNALIZATION/COMPETENCE PROTEIN COMEC/REC2"/>
    <property type="match status" value="1"/>
</dbReference>
<dbReference type="NCBIfam" id="TIGR00360">
    <property type="entry name" value="ComEC_N-term"/>
    <property type="match status" value="1"/>
</dbReference>
<reference evidence="8" key="1">
    <citation type="journal article" date="2012" name="Science">
        <title>Fermentation, hydrogen, and sulfur metabolism in multiple uncultivated bacterial phyla.</title>
        <authorList>
            <person name="Wrighton K.C."/>
            <person name="Thomas B.C."/>
            <person name="Sharon I."/>
            <person name="Miller C.S."/>
            <person name="Castelle C.J."/>
            <person name="VerBerkmoes N.C."/>
            <person name="Wilkins M.J."/>
            <person name="Hettich R.L."/>
            <person name="Lipton M.S."/>
            <person name="Williams K.H."/>
            <person name="Long P.E."/>
            <person name="Banfield J.F."/>
        </authorList>
    </citation>
    <scope>NUCLEOTIDE SEQUENCE [LARGE SCALE GENOMIC DNA]</scope>
</reference>
<comment type="subcellular location">
    <subcellularLocation>
        <location evidence="1">Cell membrane</location>
        <topology evidence="1">Multi-pass membrane protein</topology>
    </subcellularLocation>
</comment>
<feature type="transmembrane region" description="Helical" evidence="6">
    <location>
        <begin position="380"/>
        <end position="404"/>
    </location>
</feature>
<feature type="transmembrane region" description="Helical" evidence="6">
    <location>
        <begin position="20"/>
        <end position="48"/>
    </location>
</feature>
<feature type="transmembrane region" description="Helical" evidence="6">
    <location>
        <begin position="319"/>
        <end position="338"/>
    </location>
</feature>
<feature type="transmembrane region" description="Helical" evidence="6">
    <location>
        <begin position="474"/>
        <end position="492"/>
    </location>
</feature>
<dbReference type="PANTHER" id="PTHR30619:SF7">
    <property type="entry name" value="BETA-LACTAMASE DOMAIN PROTEIN"/>
    <property type="match status" value="1"/>
</dbReference>
<feature type="transmembrane region" description="Helical" evidence="6">
    <location>
        <begin position="416"/>
        <end position="443"/>
    </location>
</feature>
<dbReference type="AlphaFoldDB" id="K2G489"/>
<keyword evidence="2" id="KW-1003">Cell membrane</keyword>
<keyword evidence="5 6" id="KW-0472">Membrane</keyword>
<keyword evidence="4 6" id="KW-1133">Transmembrane helix</keyword>
<comment type="caution">
    <text evidence="8">The sequence shown here is derived from an EMBL/GenBank/DDBJ whole genome shotgun (WGS) entry which is preliminary data.</text>
</comment>
<evidence type="ECO:0000259" key="7">
    <source>
        <dbReference type="Pfam" id="PF03772"/>
    </source>
</evidence>
<keyword evidence="3 6" id="KW-0812">Transmembrane</keyword>
<dbReference type="EMBL" id="AMFJ01000221">
    <property type="protein sequence ID" value="EKE29122.1"/>
    <property type="molecule type" value="Genomic_DNA"/>
</dbReference>
<feature type="transmembrane region" description="Helical" evidence="6">
    <location>
        <begin position="344"/>
        <end position="368"/>
    </location>
</feature>
<evidence type="ECO:0000256" key="2">
    <source>
        <dbReference type="ARBA" id="ARBA00022475"/>
    </source>
</evidence>
<evidence type="ECO:0000256" key="6">
    <source>
        <dbReference type="SAM" id="Phobius"/>
    </source>
</evidence>
<proteinExistence type="predicted"/>
<evidence type="ECO:0000256" key="3">
    <source>
        <dbReference type="ARBA" id="ARBA00022692"/>
    </source>
</evidence>
<gene>
    <name evidence="8" type="ORF">ACD_2C00221G0004</name>
</gene>
<dbReference type="GO" id="GO:0005886">
    <property type="term" value="C:plasma membrane"/>
    <property type="evidence" value="ECO:0007669"/>
    <property type="project" value="UniProtKB-SubCell"/>
</dbReference>
<sequence length="511" mass="60197">MKMTNGNLQTRISQLRYYYIFSLSLILSVLITNIQGFISLYIFLLSALVGLNMMFWSKFSYKYIVVLILWIMSWFYISNHNSDIIANNRKIIFTSYPKSPLICRISDVYKNTALEKSYICTLQKIWNNPILVNANILVKMWAWSKLKIWDIIKTDSSVQKIKNSDDFNYENYLLLKNIYWQANVMHAEIIWKDIAFFESSILDLKNKITGTINWIYPWDSAKLLSWIFLWTKADFSWETWQNFQRAWLSHIVAVSWFNITILIVFLSIIFRFLPDLMRVAITVFCVAIFIVLVWNNSSALRAAIMWVLAFLAMSRWRKVNIYSIMVLTIMIFTLLNPMTLNYDIWFHLSFLALLWLLCFSETMAKTFFFLPEKFSIRESIATTIAVLLFTLPIMVVNFWTISIISPISNLLTTPAIPLIMLLWFISMIAYNIIPIVWILIWFLNYSLLEYILKVAQYLWGLDYSVINIDLGAERYYFSVIYYVFLLMAVLEINSRTKAKLQSPQDAESAVS</sequence>
<feature type="transmembrane region" description="Helical" evidence="6">
    <location>
        <begin position="251"/>
        <end position="273"/>
    </location>
</feature>
<dbReference type="Pfam" id="PF03772">
    <property type="entry name" value="Competence"/>
    <property type="match status" value="1"/>
</dbReference>
<name>K2G489_9BACT</name>
<feature type="transmembrane region" description="Helical" evidence="6">
    <location>
        <begin position="279"/>
        <end position="312"/>
    </location>
</feature>